<dbReference type="AlphaFoldDB" id="A0A251REG4"/>
<proteinExistence type="predicted"/>
<accession>A0A251REG4</accession>
<protein>
    <submittedName>
        <fullName evidence="1">Uncharacterized protein</fullName>
    </submittedName>
</protein>
<evidence type="ECO:0000313" key="1">
    <source>
        <dbReference type="EMBL" id="ONI34366.1"/>
    </source>
</evidence>
<evidence type="ECO:0000313" key="2">
    <source>
        <dbReference type="Proteomes" id="UP000006882"/>
    </source>
</evidence>
<name>A0A251REG4_PRUPE</name>
<keyword evidence="2" id="KW-1185">Reference proteome</keyword>
<dbReference type="Gramene" id="ONI34366">
    <property type="protein sequence ID" value="ONI34366"/>
    <property type="gene ID" value="PRUPE_1G478500"/>
</dbReference>
<sequence>MFTSSSFACHSLGTFLYAIWCRSSVNYSNSSGCRHDRKIYQKWEKLVRVGSGNDSGTSICENGEAVVIASRV</sequence>
<organism evidence="1 2">
    <name type="scientific">Prunus persica</name>
    <name type="common">Peach</name>
    <name type="synonym">Amygdalus persica</name>
    <dbReference type="NCBI Taxonomy" id="3760"/>
    <lineage>
        <taxon>Eukaryota</taxon>
        <taxon>Viridiplantae</taxon>
        <taxon>Streptophyta</taxon>
        <taxon>Embryophyta</taxon>
        <taxon>Tracheophyta</taxon>
        <taxon>Spermatophyta</taxon>
        <taxon>Magnoliopsida</taxon>
        <taxon>eudicotyledons</taxon>
        <taxon>Gunneridae</taxon>
        <taxon>Pentapetalae</taxon>
        <taxon>rosids</taxon>
        <taxon>fabids</taxon>
        <taxon>Rosales</taxon>
        <taxon>Rosaceae</taxon>
        <taxon>Amygdaloideae</taxon>
        <taxon>Amygdaleae</taxon>
        <taxon>Prunus</taxon>
    </lineage>
</organism>
<dbReference type="Proteomes" id="UP000006882">
    <property type="component" value="Chromosome G1"/>
</dbReference>
<gene>
    <name evidence="1" type="ORF">PRUPE_1G478500</name>
</gene>
<dbReference type="EMBL" id="CM007651">
    <property type="protein sequence ID" value="ONI34366.1"/>
    <property type="molecule type" value="Genomic_DNA"/>
</dbReference>
<reference evidence="1 2" key="1">
    <citation type="journal article" date="2013" name="Nat. Genet.">
        <title>The high-quality draft genome of peach (Prunus persica) identifies unique patterns of genetic diversity, domestication and genome evolution.</title>
        <authorList>
            <consortium name="International Peach Genome Initiative"/>
            <person name="Verde I."/>
            <person name="Abbott A.G."/>
            <person name="Scalabrin S."/>
            <person name="Jung S."/>
            <person name="Shu S."/>
            <person name="Marroni F."/>
            <person name="Zhebentyayeva T."/>
            <person name="Dettori M.T."/>
            <person name="Grimwood J."/>
            <person name="Cattonaro F."/>
            <person name="Zuccolo A."/>
            <person name="Rossini L."/>
            <person name="Jenkins J."/>
            <person name="Vendramin E."/>
            <person name="Meisel L.A."/>
            <person name="Decroocq V."/>
            <person name="Sosinski B."/>
            <person name="Prochnik S."/>
            <person name="Mitros T."/>
            <person name="Policriti A."/>
            <person name="Cipriani G."/>
            <person name="Dondini L."/>
            <person name="Ficklin S."/>
            <person name="Goodstein D.M."/>
            <person name="Xuan P."/>
            <person name="Del Fabbro C."/>
            <person name="Aramini V."/>
            <person name="Copetti D."/>
            <person name="Gonzalez S."/>
            <person name="Horner D.S."/>
            <person name="Falchi R."/>
            <person name="Lucas S."/>
            <person name="Mica E."/>
            <person name="Maldonado J."/>
            <person name="Lazzari B."/>
            <person name="Bielenberg D."/>
            <person name="Pirona R."/>
            <person name="Miculan M."/>
            <person name="Barakat A."/>
            <person name="Testolin R."/>
            <person name="Stella A."/>
            <person name="Tartarini S."/>
            <person name="Tonutti P."/>
            <person name="Arus P."/>
            <person name="Orellana A."/>
            <person name="Wells C."/>
            <person name="Main D."/>
            <person name="Vizzotto G."/>
            <person name="Silva H."/>
            <person name="Salamini F."/>
            <person name="Schmutz J."/>
            <person name="Morgante M."/>
            <person name="Rokhsar D.S."/>
        </authorList>
    </citation>
    <scope>NUCLEOTIDE SEQUENCE [LARGE SCALE GENOMIC DNA]</scope>
    <source>
        <strain evidence="2">cv. Nemared</strain>
    </source>
</reference>